<feature type="region of interest" description="Disordered" evidence="1">
    <location>
        <begin position="14"/>
        <end position="57"/>
    </location>
</feature>
<gene>
    <name evidence="2" type="ORF">VKT23_014847</name>
</gene>
<evidence type="ECO:0000256" key="1">
    <source>
        <dbReference type="SAM" id="MobiDB-lite"/>
    </source>
</evidence>
<accession>A0ABR1IZ88</accession>
<feature type="compositionally biased region" description="Basic and acidic residues" evidence="1">
    <location>
        <begin position="46"/>
        <end position="57"/>
    </location>
</feature>
<dbReference type="Proteomes" id="UP001498398">
    <property type="component" value="Unassembled WGS sequence"/>
</dbReference>
<feature type="compositionally biased region" description="Acidic residues" evidence="1">
    <location>
        <begin position="25"/>
        <end position="45"/>
    </location>
</feature>
<evidence type="ECO:0000313" key="3">
    <source>
        <dbReference type="Proteomes" id="UP001498398"/>
    </source>
</evidence>
<protein>
    <submittedName>
        <fullName evidence="2">Uncharacterized protein</fullName>
    </submittedName>
</protein>
<proteinExistence type="predicted"/>
<feature type="region of interest" description="Disordered" evidence="1">
    <location>
        <begin position="111"/>
        <end position="132"/>
    </location>
</feature>
<reference evidence="2 3" key="1">
    <citation type="submission" date="2024-01" db="EMBL/GenBank/DDBJ databases">
        <title>A draft genome for the cacao thread blight pathogen Marasmiellus scandens.</title>
        <authorList>
            <person name="Baruah I.K."/>
            <person name="Leung J."/>
            <person name="Bukari Y."/>
            <person name="Amoako-Attah I."/>
            <person name="Meinhardt L.W."/>
            <person name="Bailey B.A."/>
            <person name="Cohen S.P."/>
        </authorList>
    </citation>
    <scope>NUCLEOTIDE SEQUENCE [LARGE SCALE GENOMIC DNA]</scope>
    <source>
        <strain evidence="2 3">GH-19</strain>
    </source>
</reference>
<feature type="compositionally biased region" description="Basic and acidic residues" evidence="1">
    <location>
        <begin position="14"/>
        <end position="24"/>
    </location>
</feature>
<evidence type="ECO:0000313" key="2">
    <source>
        <dbReference type="EMBL" id="KAK7445429.1"/>
    </source>
</evidence>
<organism evidence="2 3">
    <name type="scientific">Marasmiellus scandens</name>
    <dbReference type="NCBI Taxonomy" id="2682957"/>
    <lineage>
        <taxon>Eukaryota</taxon>
        <taxon>Fungi</taxon>
        <taxon>Dikarya</taxon>
        <taxon>Basidiomycota</taxon>
        <taxon>Agaricomycotina</taxon>
        <taxon>Agaricomycetes</taxon>
        <taxon>Agaricomycetidae</taxon>
        <taxon>Agaricales</taxon>
        <taxon>Marasmiineae</taxon>
        <taxon>Omphalotaceae</taxon>
        <taxon>Marasmiellus</taxon>
    </lineage>
</organism>
<keyword evidence="3" id="KW-1185">Reference proteome</keyword>
<comment type="caution">
    <text evidence="2">The sequence shown here is derived from an EMBL/GenBank/DDBJ whole genome shotgun (WGS) entry which is preliminary data.</text>
</comment>
<sequence>MKVLKTLEDKDIEDNKMLKDKDIEGNEMLEDKDTEDDEMLEDEDTKDDKMLEDKDIEDNKMLEDKDIEDDKMLEEKALGCSAIFFARCQNPCKDTNFLDPPSTRVLGEVTTLGSTPKSTHGKTCQHLHLPET</sequence>
<name>A0ABR1IZ88_9AGAR</name>
<dbReference type="EMBL" id="JBANRG010000047">
    <property type="protein sequence ID" value="KAK7445429.1"/>
    <property type="molecule type" value="Genomic_DNA"/>
</dbReference>